<dbReference type="GO" id="GO:0005737">
    <property type="term" value="C:cytoplasm"/>
    <property type="evidence" value="ECO:0007669"/>
    <property type="project" value="TreeGrafter"/>
</dbReference>
<dbReference type="InterPro" id="IPR011009">
    <property type="entry name" value="Kinase-like_dom_sf"/>
</dbReference>
<dbReference type="InterPro" id="IPR000719">
    <property type="entry name" value="Prot_kinase_dom"/>
</dbReference>
<protein>
    <recommendedName>
        <fullName evidence="1">non-specific serine/threonine protein kinase</fullName>
        <ecNumber evidence="1">2.7.11.1</ecNumber>
    </recommendedName>
</protein>
<dbReference type="Gene3D" id="1.10.510.10">
    <property type="entry name" value="Transferase(Phosphotransferase) domain 1"/>
    <property type="match status" value="1"/>
</dbReference>
<dbReference type="CDD" id="cd13985">
    <property type="entry name" value="STKc_GAK_like"/>
    <property type="match status" value="1"/>
</dbReference>
<dbReference type="PANTHER" id="PTHR22967:SF57">
    <property type="entry name" value="AUXILIN, ISOFORM A-RELATED"/>
    <property type="match status" value="1"/>
</dbReference>
<dbReference type="OrthoDB" id="777117at2759"/>
<feature type="domain" description="Protein kinase" evidence="10">
    <location>
        <begin position="27"/>
        <end position="297"/>
    </location>
</feature>
<keyword evidence="12" id="KW-1185">Reference proteome</keyword>
<comment type="caution">
    <text evidence="11">The sequence shown here is derived from an EMBL/GenBank/DDBJ whole genome shotgun (WGS) entry which is preliminary data.</text>
</comment>
<dbReference type="InterPro" id="IPR008271">
    <property type="entry name" value="Ser/Thr_kinase_AS"/>
</dbReference>
<organism evidence="11 12">
    <name type="scientific">Vanilla planifolia</name>
    <name type="common">Vanilla</name>
    <dbReference type="NCBI Taxonomy" id="51239"/>
    <lineage>
        <taxon>Eukaryota</taxon>
        <taxon>Viridiplantae</taxon>
        <taxon>Streptophyta</taxon>
        <taxon>Embryophyta</taxon>
        <taxon>Tracheophyta</taxon>
        <taxon>Spermatophyta</taxon>
        <taxon>Magnoliopsida</taxon>
        <taxon>Liliopsida</taxon>
        <taxon>Asparagales</taxon>
        <taxon>Orchidaceae</taxon>
        <taxon>Vanilloideae</taxon>
        <taxon>Vanilleae</taxon>
        <taxon>Vanilla</taxon>
    </lineage>
</organism>
<evidence type="ECO:0000256" key="8">
    <source>
        <dbReference type="ARBA" id="ARBA00048679"/>
    </source>
</evidence>
<keyword evidence="5" id="KW-0418">Kinase</keyword>
<dbReference type="PROSITE" id="PS00108">
    <property type="entry name" value="PROTEIN_KINASE_ST"/>
    <property type="match status" value="1"/>
</dbReference>
<feature type="region of interest" description="Disordered" evidence="9">
    <location>
        <begin position="306"/>
        <end position="385"/>
    </location>
</feature>
<keyword evidence="4" id="KW-0547">Nucleotide-binding</keyword>
<dbReference type="PANTHER" id="PTHR22967">
    <property type="entry name" value="SERINE/THREONINE PROTEIN KINASE"/>
    <property type="match status" value="1"/>
</dbReference>
<dbReference type="SUPFAM" id="SSF56112">
    <property type="entry name" value="Protein kinase-like (PK-like)"/>
    <property type="match status" value="1"/>
</dbReference>
<comment type="catalytic activity">
    <reaction evidence="7">
        <text>L-threonyl-[protein] + ATP = O-phospho-L-threonyl-[protein] + ADP + H(+)</text>
        <dbReference type="Rhea" id="RHEA:46608"/>
        <dbReference type="Rhea" id="RHEA-COMP:11060"/>
        <dbReference type="Rhea" id="RHEA-COMP:11605"/>
        <dbReference type="ChEBI" id="CHEBI:15378"/>
        <dbReference type="ChEBI" id="CHEBI:30013"/>
        <dbReference type="ChEBI" id="CHEBI:30616"/>
        <dbReference type="ChEBI" id="CHEBI:61977"/>
        <dbReference type="ChEBI" id="CHEBI:456216"/>
        <dbReference type="EC" id="2.7.11.1"/>
    </reaction>
</comment>
<dbReference type="FunFam" id="1.10.510.10:FF:000349">
    <property type="entry name" value="probable serine/threonine-protein kinase DDB_G0280111"/>
    <property type="match status" value="1"/>
</dbReference>
<dbReference type="SMART" id="SM00220">
    <property type="entry name" value="S_TKc"/>
    <property type="match status" value="1"/>
</dbReference>
<feature type="compositionally biased region" description="Polar residues" evidence="9">
    <location>
        <begin position="557"/>
        <end position="574"/>
    </location>
</feature>
<evidence type="ECO:0000313" key="11">
    <source>
        <dbReference type="EMBL" id="KAG0454491.1"/>
    </source>
</evidence>
<dbReference type="PROSITE" id="PS50011">
    <property type="entry name" value="PROTEIN_KINASE_DOM"/>
    <property type="match status" value="1"/>
</dbReference>
<proteinExistence type="predicted"/>
<dbReference type="GO" id="GO:0005524">
    <property type="term" value="F:ATP binding"/>
    <property type="evidence" value="ECO:0007669"/>
    <property type="project" value="UniProtKB-KW"/>
</dbReference>
<dbReference type="AlphaFoldDB" id="A0A835PII1"/>
<keyword evidence="2" id="KW-0723">Serine/threonine-protein kinase</keyword>
<reference evidence="11 12" key="1">
    <citation type="journal article" date="2020" name="Nat. Food">
        <title>A phased Vanilla planifolia genome enables genetic improvement of flavour and production.</title>
        <authorList>
            <person name="Hasing T."/>
            <person name="Tang H."/>
            <person name="Brym M."/>
            <person name="Khazi F."/>
            <person name="Huang T."/>
            <person name="Chambers A.H."/>
        </authorList>
    </citation>
    <scope>NUCLEOTIDE SEQUENCE [LARGE SCALE GENOMIC DNA]</scope>
    <source>
        <tissue evidence="11">Leaf</tissue>
    </source>
</reference>
<sequence length="580" mass="65194">MWMLKSLAGKEHPGLEGRVIEIGNTKIRVQNAVAEGGFSCVYLAHDALNISKQYALKHMICQDGESLELAMKEIQVMKLLKGHPNVVTLIAHSIYDMGRRKEVMLVMDFCEKSLVNVLESRGAVYYEEKQALLIFRDVCNAVFALHTQSPPIAHRDLKAENVLLGSDGVWKLCDFGSTSTNHKCFDKPEEMGIEEDNIRKHTTPAYRAPEMWDLYRREVICEKVDIWALGCLLYRICYFKSAFLGDSKLQILNGSYRIPDLPKYSVSLTALIKDMLEGSPDARPDITQVWFRVNELLPMELQKHMPDGAETESRSNIHTSMSDVPSEGTHNSTPVMPKRRPPPPPSREMAGNNTSRQYDEHQHAKTSHVSSSTSGADGTPMGAFWSTQFAPDHLFNEEQTSRSSNHGPSNPKRTSPSKEQHTKTSPPSRREYELEAQVEKLKEQLKTINLEKAEAVSKYEKLSAICRSQRQEIHELRNSLLMASTPPLSIESSTQQFDTLSPVPEPEPWQAFSDEPKPQSKPNNSRSVRTGSNRRNSTKHPESTPVTDDWGFGVESFTASPSSNNLKKVESNQPAGWAGF</sequence>
<feature type="compositionally biased region" description="Basic and acidic residues" evidence="9">
    <location>
        <begin position="306"/>
        <end position="315"/>
    </location>
</feature>
<dbReference type="GO" id="GO:0004674">
    <property type="term" value="F:protein serine/threonine kinase activity"/>
    <property type="evidence" value="ECO:0007669"/>
    <property type="project" value="UniProtKB-KW"/>
</dbReference>
<dbReference type="EC" id="2.7.11.1" evidence="1"/>
<evidence type="ECO:0000256" key="7">
    <source>
        <dbReference type="ARBA" id="ARBA00047899"/>
    </source>
</evidence>
<feature type="compositionally biased region" description="Polar residues" evidence="9">
    <location>
        <begin position="367"/>
        <end position="376"/>
    </location>
</feature>
<evidence type="ECO:0000256" key="3">
    <source>
        <dbReference type="ARBA" id="ARBA00022679"/>
    </source>
</evidence>
<gene>
    <name evidence="11" type="ORF">HPP92_023783</name>
</gene>
<evidence type="ECO:0000256" key="9">
    <source>
        <dbReference type="SAM" id="MobiDB-lite"/>
    </source>
</evidence>
<dbReference type="Proteomes" id="UP000636800">
    <property type="component" value="Chromosome 13"/>
</dbReference>
<accession>A0A835PII1</accession>
<feature type="region of interest" description="Disordered" evidence="9">
    <location>
        <begin position="398"/>
        <end position="432"/>
    </location>
</feature>
<comment type="catalytic activity">
    <reaction evidence="8">
        <text>L-seryl-[protein] + ATP = O-phospho-L-seryl-[protein] + ADP + H(+)</text>
        <dbReference type="Rhea" id="RHEA:17989"/>
        <dbReference type="Rhea" id="RHEA-COMP:9863"/>
        <dbReference type="Rhea" id="RHEA-COMP:11604"/>
        <dbReference type="ChEBI" id="CHEBI:15378"/>
        <dbReference type="ChEBI" id="CHEBI:29999"/>
        <dbReference type="ChEBI" id="CHEBI:30616"/>
        <dbReference type="ChEBI" id="CHEBI:83421"/>
        <dbReference type="ChEBI" id="CHEBI:456216"/>
        <dbReference type="EC" id="2.7.11.1"/>
    </reaction>
</comment>
<name>A0A835PII1_VANPL</name>
<evidence type="ECO:0000256" key="2">
    <source>
        <dbReference type="ARBA" id="ARBA00022527"/>
    </source>
</evidence>
<feature type="compositionally biased region" description="Polar residues" evidence="9">
    <location>
        <begin position="490"/>
        <end position="499"/>
    </location>
</feature>
<evidence type="ECO:0000313" key="12">
    <source>
        <dbReference type="Proteomes" id="UP000636800"/>
    </source>
</evidence>
<dbReference type="EMBL" id="JADCNL010000013">
    <property type="protein sequence ID" value="KAG0454491.1"/>
    <property type="molecule type" value="Genomic_DNA"/>
</dbReference>
<evidence type="ECO:0000256" key="5">
    <source>
        <dbReference type="ARBA" id="ARBA00022777"/>
    </source>
</evidence>
<evidence type="ECO:0000256" key="4">
    <source>
        <dbReference type="ARBA" id="ARBA00022741"/>
    </source>
</evidence>
<keyword evidence="6" id="KW-0067">ATP-binding</keyword>
<dbReference type="Pfam" id="PF00069">
    <property type="entry name" value="Pkinase"/>
    <property type="match status" value="1"/>
</dbReference>
<feature type="region of interest" description="Disordered" evidence="9">
    <location>
        <begin position="490"/>
        <end position="580"/>
    </location>
</feature>
<evidence type="ECO:0000256" key="1">
    <source>
        <dbReference type="ARBA" id="ARBA00012513"/>
    </source>
</evidence>
<feature type="compositionally biased region" description="Polar residues" evidence="9">
    <location>
        <begin position="520"/>
        <end position="535"/>
    </location>
</feature>
<evidence type="ECO:0000256" key="6">
    <source>
        <dbReference type="ARBA" id="ARBA00022840"/>
    </source>
</evidence>
<keyword evidence="3" id="KW-0808">Transferase</keyword>
<feature type="compositionally biased region" description="Polar residues" evidence="9">
    <location>
        <begin position="401"/>
        <end position="414"/>
    </location>
</feature>
<feature type="compositionally biased region" description="Polar residues" evidence="9">
    <location>
        <begin position="316"/>
        <end position="333"/>
    </location>
</feature>
<feature type="compositionally biased region" description="Basic and acidic residues" evidence="9">
    <location>
        <begin position="416"/>
        <end position="432"/>
    </location>
</feature>
<evidence type="ECO:0000259" key="10">
    <source>
        <dbReference type="PROSITE" id="PS50011"/>
    </source>
</evidence>